<dbReference type="Proteomes" id="UP000245081">
    <property type="component" value="Unassembled WGS sequence"/>
</dbReference>
<evidence type="ECO:0000313" key="5">
    <source>
        <dbReference type="EMBL" id="GBG13104.1"/>
    </source>
</evidence>
<dbReference type="PROSITE" id="PS01124">
    <property type="entry name" value="HTH_ARAC_FAMILY_2"/>
    <property type="match status" value="1"/>
</dbReference>
<dbReference type="SUPFAM" id="SSF46689">
    <property type="entry name" value="Homeodomain-like"/>
    <property type="match status" value="1"/>
</dbReference>
<evidence type="ECO:0000256" key="3">
    <source>
        <dbReference type="ARBA" id="ARBA00023163"/>
    </source>
</evidence>
<dbReference type="GO" id="GO:0005829">
    <property type="term" value="C:cytosol"/>
    <property type="evidence" value="ECO:0007669"/>
    <property type="project" value="TreeGrafter"/>
</dbReference>
<comment type="caution">
    <text evidence="5">The sequence shown here is derived from an EMBL/GenBank/DDBJ whole genome shotgun (WGS) entry which is preliminary data.</text>
</comment>
<dbReference type="GO" id="GO:0000976">
    <property type="term" value="F:transcription cis-regulatory region binding"/>
    <property type="evidence" value="ECO:0007669"/>
    <property type="project" value="TreeGrafter"/>
</dbReference>
<organism evidence="5 6">
    <name type="scientific">Novimethylophilus kurashikiensis</name>
    <dbReference type="NCBI Taxonomy" id="1825523"/>
    <lineage>
        <taxon>Bacteria</taxon>
        <taxon>Pseudomonadati</taxon>
        <taxon>Pseudomonadota</taxon>
        <taxon>Betaproteobacteria</taxon>
        <taxon>Nitrosomonadales</taxon>
        <taxon>Methylophilaceae</taxon>
        <taxon>Novimethylophilus</taxon>
    </lineage>
</organism>
<evidence type="ECO:0000256" key="1">
    <source>
        <dbReference type="ARBA" id="ARBA00023015"/>
    </source>
</evidence>
<keyword evidence="2" id="KW-0238">DNA-binding</keyword>
<feature type="domain" description="HTH araC/xylS-type" evidence="4">
    <location>
        <begin position="228"/>
        <end position="326"/>
    </location>
</feature>
<dbReference type="RefSeq" id="WP_227871349.1">
    <property type="nucleotide sequence ID" value="NZ_BDOQ01000002.1"/>
</dbReference>
<accession>A0A2R5F902</accession>
<protein>
    <submittedName>
        <fullName evidence="5">AraC family transcriptional regulator</fullName>
    </submittedName>
</protein>
<keyword evidence="3" id="KW-0804">Transcription</keyword>
<dbReference type="Pfam" id="PF12625">
    <property type="entry name" value="Arabinose_bd"/>
    <property type="match status" value="1"/>
</dbReference>
<name>A0A2R5F902_9PROT</name>
<keyword evidence="6" id="KW-1185">Reference proteome</keyword>
<dbReference type="InterPro" id="IPR009057">
    <property type="entry name" value="Homeodomain-like_sf"/>
</dbReference>
<sequence>MTQFTVQPGWRLLICDIGVNPDDVLRLAGLPSDLFSRKDATVSTAQYFQLWHALEQVDGTQMLPLKIGKAISVEAFDPAIFASLCSPNLNIALQRLSSFKKLIGPMTLIVDVGAERTSITLECYGDDGLMPRNLAVTELVFITQLVRLGTRYRMIPKEIVLPELPDQLEAYVDYFGVAPKRGKLTRVSFSKQDGVRPFLTANESMWEFFEGSLRKRLSTLDSTARMSDRVKAVLLEGLPAGQYSIDFVAKQLAVSTRTLQRQLSEESTSFTDVLNATRQQLAMHYLRKPAMAQGEIAYLLGFQDVNSFNRAFKDWTGTTPGSYRHKTEMQLVS</sequence>
<evidence type="ECO:0000259" key="4">
    <source>
        <dbReference type="PROSITE" id="PS01124"/>
    </source>
</evidence>
<dbReference type="InterPro" id="IPR018060">
    <property type="entry name" value="HTH_AraC"/>
</dbReference>
<dbReference type="AlphaFoldDB" id="A0A2R5F902"/>
<dbReference type="PANTHER" id="PTHR47894">
    <property type="entry name" value="HTH-TYPE TRANSCRIPTIONAL REGULATOR GADX"/>
    <property type="match status" value="1"/>
</dbReference>
<dbReference type="InterPro" id="IPR032687">
    <property type="entry name" value="AraC-type_N"/>
</dbReference>
<evidence type="ECO:0000256" key="2">
    <source>
        <dbReference type="ARBA" id="ARBA00023125"/>
    </source>
</evidence>
<dbReference type="SMART" id="SM00342">
    <property type="entry name" value="HTH_ARAC"/>
    <property type="match status" value="1"/>
</dbReference>
<dbReference type="Pfam" id="PF12833">
    <property type="entry name" value="HTH_18"/>
    <property type="match status" value="1"/>
</dbReference>
<dbReference type="GO" id="GO:0003700">
    <property type="term" value="F:DNA-binding transcription factor activity"/>
    <property type="evidence" value="ECO:0007669"/>
    <property type="project" value="InterPro"/>
</dbReference>
<evidence type="ECO:0000313" key="6">
    <source>
        <dbReference type="Proteomes" id="UP000245081"/>
    </source>
</evidence>
<keyword evidence="1" id="KW-0805">Transcription regulation</keyword>
<dbReference type="Gene3D" id="1.10.10.60">
    <property type="entry name" value="Homeodomain-like"/>
    <property type="match status" value="1"/>
</dbReference>
<dbReference type="EMBL" id="BDOQ01000002">
    <property type="protein sequence ID" value="GBG13104.1"/>
    <property type="molecule type" value="Genomic_DNA"/>
</dbReference>
<proteinExistence type="predicted"/>
<gene>
    <name evidence="5" type="ORF">NMK_0642</name>
</gene>
<dbReference type="PANTHER" id="PTHR47894:SF1">
    <property type="entry name" value="HTH-TYPE TRANSCRIPTIONAL REGULATOR VQSM"/>
    <property type="match status" value="1"/>
</dbReference>
<reference evidence="5 6" key="1">
    <citation type="journal article" date="2018" name="Environ. Microbiol.">
        <title>Isolation and genomic characterization of Novimethylophilus kurashikiensis gen. nov. sp. nov., a new lanthanide-dependent methylotrophic species of Methylophilaceae.</title>
        <authorList>
            <person name="Lv H."/>
            <person name="Sahin N."/>
            <person name="Tani A."/>
        </authorList>
    </citation>
    <scope>NUCLEOTIDE SEQUENCE [LARGE SCALE GENOMIC DNA]</scope>
    <source>
        <strain evidence="5 6">La2-4</strain>
    </source>
</reference>